<dbReference type="AlphaFoldDB" id="A0A162FCP4"/>
<dbReference type="Gene3D" id="1.10.10.10">
    <property type="entry name" value="Winged helix-like DNA-binding domain superfamily/Winged helix DNA-binding domain"/>
    <property type="match status" value="1"/>
</dbReference>
<dbReference type="PATRIC" id="fig|49547.3.peg.1661"/>
<dbReference type="OrthoDB" id="325082at2157"/>
<dbReference type="RefSeq" id="WP_169805819.1">
    <property type="nucleotide sequence ID" value="NZ_LWMV01000195.1"/>
</dbReference>
<accession>A0A162FCP4</accession>
<organism evidence="2 3">
    <name type="scientific">Methanobrevibacter curvatus</name>
    <dbReference type="NCBI Taxonomy" id="49547"/>
    <lineage>
        <taxon>Archaea</taxon>
        <taxon>Methanobacteriati</taxon>
        <taxon>Methanobacteriota</taxon>
        <taxon>Methanomada group</taxon>
        <taxon>Methanobacteria</taxon>
        <taxon>Methanobacteriales</taxon>
        <taxon>Methanobacteriaceae</taxon>
        <taxon>Methanobrevibacter</taxon>
    </lineage>
</organism>
<proteinExistence type="predicted"/>
<evidence type="ECO:0000313" key="2">
    <source>
        <dbReference type="EMBL" id="KZX11075.1"/>
    </source>
</evidence>
<dbReference type="InterPro" id="IPR036388">
    <property type="entry name" value="WH-like_DNA-bd_sf"/>
</dbReference>
<keyword evidence="3" id="KW-1185">Reference proteome</keyword>
<dbReference type="Pfam" id="PF25212">
    <property type="entry name" value="HVO_A0114"/>
    <property type="match status" value="1"/>
</dbReference>
<protein>
    <submittedName>
        <fullName evidence="2">MarR family protein</fullName>
    </submittedName>
</protein>
<feature type="coiled-coil region" evidence="1">
    <location>
        <begin position="9"/>
        <end position="36"/>
    </location>
</feature>
<sequence>MIPVRMKRTVKGKDKIKELEKKYKKKENLEKILKTSIGNSLHQLDLDNWKYFEKHPDKELNEGTTIFIEDISFNSSDFELLHIIKNNKTSSLNDLALKMSKEVSTVQKKIKKLEKAELVSLKKGKKNCKIPVVNYDSIEIPI</sequence>
<dbReference type="InterPro" id="IPR036390">
    <property type="entry name" value="WH_DNA-bd_sf"/>
</dbReference>
<dbReference type="Proteomes" id="UP000077245">
    <property type="component" value="Unassembled WGS sequence"/>
</dbReference>
<gene>
    <name evidence="2" type="ORF">MBCUR_15550</name>
</gene>
<keyword evidence="1" id="KW-0175">Coiled coil</keyword>
<reference evidence="2 3" key="1">
    <citation type="submission" date="2016-04" db="EMBL/GenBank/DDBJ databases">
        <title>Genome sequence of Methanobrevibacter curvatus DSM 11111.</title>
        <authorList>
            <person name="Poehlein A."/>
            <person name="Seedorf H."/>
            <person name="Daniel R."/>
        </authorList>
    </citation>
    <scope>NUCLEOTIDE SEQUENCE [LARGE SCALE GENOMIC DNA]</scope>
    <source>
        <strain evidence="2 3">DSM 11111</strain>
    </source>
</reference>
<evidence type="ECO:0000313" key="3">
    <source>
        <dbReference type="Proteomes" id="UP000077245"/>
    </source>
</evidence>
<name>A0A162FCP4_9EURY</name>
<dbReference type="EMBL" id="LWMV01000195">
    <property type="protein sequence ID" value="KZX11075.1"/>
    <property type="molecule type" value="Genomic_DNA"/>
</dbReference>
<dbReference type="SUPFAM" id="SSF46785">
    <property type="entry name" value="Winged helix' DNA-binding domain"/>
    <property type="match status" value="1"/>
</dbReference>
<evidence type="ECO:0000256" key="1">
    <source>
        <dbReference type="SAM" id="Coils"/>
    </source>
</evidence>
<comment type="caution">
    <text evidence="2">The sequence shown here is derived from an EMBL/GenBank/DDBJ whole genome shotgun (WGS) entry which is preliminary data.</text>
</comment>